<dbReference type="GO" id="GO:0000976">
    <property type="term" value="F:transcription cis-regulatory region binding"/>
    <property type="evidence" value="ECO:0007669"/>
    <property type="project" value="TreeGrafter"/>
</dbReference>
<evidence type="ECO:0000256" key="3">
    <source>
        <dbReference type="ARBA" id="ARBA00023163"/>
    </source>
</evidence>
<dbReference type="PANTHER" id="PTHR47894">
    <property type="entry name" value="HTH-TYPE TRANSCRIPTIONAL REGULATOR GADX"/>
    <property type="match status" value="1"/>
</dbReference>
<dbReference type="RefSeq" id="WP_139201757.1">
    <property type="nucleotide sequence ID" value="NZ_FOSR01000015.1"/>
</dbReference>
<dbReference type="AlphaFoldDB" id="A0A1I4F3H1"/>
<dbReference type="SMART" id="SM00342">
    <property type="entry name" value="HTH_ARAC"/>
    <property type="match status" value="1"/>
</dbReference>
<dbReference type="SUPFAM" id="SSF46689">
    <property type="entry name" value="Homeodomain-like"/>
    <property type="match status" value="1"/>
</dbReference>
<dbReference type="Proteomes" id="UP000198725">
    <property type="component" value="Unassembled WGS sequence"/>
</dbReference>
<protein>
    <submittedName>
        <fullName evidence="5">AraC-type DNA-binding protein</fullName>
    </submittedName>
</protein>
<keyword evidence="6" id="KW-1185">Reference proteome</keyword>
<reference evidence="6" key="1">
    <citation type="submission" date="2016-10" db="EMBL/GenBank/DDBJ databases">
        <authorList>
            <person name="Varghese N."/>
            <person name="Submissions S."/>
        </authorList>
    </citation>
    <scope>NUCLEOTIDE SEQUENCE [LARGE SCALE GENOMIC DNA]</scope>
    <source>
        <strain evidence="6">MO64</strain>
    </source>
</reference>
<gene>
    <name evidence="5" type="ORF">SAMN05192579_11519</name>
</gene>
<accession>A0A1I4F3H1</accession>
<dbReference type="Pfam" id="PF12833">
    <property type="entry name" value="HTH_18"/>
    <property type="match status" value="1"/>
</dbReference>
<dbReference type="Pfam" id="PF12625">
    <property type="entry name" value="Arabinose_bd"/>
    <property type="match status" value="1"/>
</dbReference>
<keyword evidence="2 5" id="KW-0238">DNA-binding</keyword>
<dbReference type="PANTHER" id="PTHR47894:SF1">
    <property type="entry name" value="HTH-TYPE TRANSCRIPTIONAL REGULATOR VQSM"/>
    <property type="match status" value="1"/>
</dbReference>
<dbReference type="InterPro" id="IPR018060">
    <property type="entry name" value="HTH_AraC"/>
</dbReference>
<sequence>MAKSMPGPSVSPAFVRLLHDYLHALGLDGQDVLGEARPDESPEPAAGIPMAHWVTLLQRASQRLGDPLLGLRVGQTIQPQHLGTLGFLLQSMPTLGAALQKLQRYQRLVYDQTPMLQLAEAEYVDLVWGIDYGQPGPLVDETSITVLICYCRAIAAGPVVPQCVQFVNPAPRDTAAYRAAYGCPVEFTAPVTRVRFDLATLAQPLRSANAELSALMERQAEQLLARWPAHDEPFVMQVRTATGALLHDGEPTLPRVAQRLGLTPRTAQRRLQQSGTRFRAELETVRRQMAEIYLRDPRLSVADIAQLLGYSEHSALTRSYRQWTGHAPRDGR</sequence>
<organism evidence="5 6">
    <name type="scientific">Rhodanobacter glycinis</name>
    <dbReference type="NCBI Taxonomy" id="582702"/>
    <lineage>
        <taxon>Bacteria</taxon>
        <taxon>Pseudomonadati</taxon>
        <taxon>Pseudomonadota</taxon>
        <taxon>Gammaproteobacteria</taxon>
        <taxon>Lysobacterales</taxon>
        <taxon>Rhodanobacteraceae</taxon>
        <taxon>Rhodanobacter</taxon>
    </lineage>
</organism>
<proteinExistence type="predicted"/>
<evidence type="ECO:0000256" key="2">
    <source>
        <dbReference type="ARBA" id="ARBA00023125"/>
    </source>
</evidence>
<evidence type="ECO:0000313" key="5">
    <source>
        <dbReference type="EMBL" id="SFL11387.1"/>
    </source>
</evidence>
<name>A0A1I4F3H1_9GAMM</name>
<evidence type="ECO:0000313" key="6">
    <source>
        <dbReference type="Proteomes" id="UP000198725"/>
    </source>
</evidence>
<dbReference type="GO" id="GO:0003700">
    <property type="term" value="F:DNA-binding transcription factor activity"/>
    <property type="evidence" value="ECO:0007669"/>
    <property type="project" value="InterPro"/>
</dbReference>
<dbReference type="PROSITE" id="PS01124">
    <property type="entry name" value="HTH_ARAC_FAMILY_2"/>
    <property type="match status" value="1"/>
</dbReference>
<evidence type="ECO:0000259" key="4">
    <source>
        <dbReference type="PROSITE" id="PS01124"/>
    </source>
</evidence>
<dbReference type="InterPro" id="IPR009057">
    <property type="entry name" value="Homeodomain-like_sf"/>
</dbReference>
<evidence type="ECO:0000256" key="1">
    <source>
        <dbReference type="ARBA" id="ARBA00023015"/>
    </source>
</evidence>
<dbReference type="InterPro" id="IPR032687">
    <property type="entry name" value="AraC-type_N"/>
</dbReference>
<feature type="domain" description="HTH araC/xylS-type" evidence="4">
    <location>
        <begin position="252"/>
        <end position="332"/>
    </location>
</feature>
<dbReference type="GO" id="GO:0005829">
    <property type="term" value="C:cytosol"/>
    <property type="evidence" value="ECO:0007669"/>
    <property type="project" value="TreeGrafter"/>
</dbReference>
<keyword evidence="1" id="KW-0805">Transcription regulation</keyword>
<keyword evidence="3" id="KW-0804">Transcription</keyword>
<dbReference type="EMBL" id="FOSR01000015">
    <property type="protein sequence ID" value="SFL11387.1"/>
    <property type="molecule type" value="Genomic_DNA"/>
</dbReference>
<dbReference type="Gene3D" id="1.10.10.60">
    <property type="entry name" value="Homeodomain-like"/>
    <property type="match status" value="1"/>
</dbReference>